<feature type="region of interest" description="Disordered" evidence="1">
    <location>
        <begin position="1"/>
        <end position="28"/>
    </location>
</feature>
<dbReference type="Gene3D" id="2.40.420.20">
    <property type="match status" value="1"/>
</dbReference>
<dbReference type="Pfam" id="PF25967">
    <property type="entry name" value="RND-MFP_C"/>
    <property type="match status" value="1"/>
</dbReference>
<comment type="caution">
    <text evidence="3">The sequence shown here is derived from an EMBL/GenBank/DDBJ whole genome shotgun (WGS) entry which is preliminary data.</text>
</comment>
<feature type="compositionally biased region" description="Low complexity" evidence="1">
    <location>
        <begin position="1"/>
        <end position="13"/>
    </location>
</feature>
<dbReference type="Proteomes" id="UP001595974">
    <property type="component" value="Unassembled WGS sequence"/>
</dbReference>
<dbReference type="InterPro" id="IPR058627">
    <property type="entry name" value="MdtA-like_C"/>
</dbReference>
<dbReference type="EMBL" id="JBHSOG010000097">
    <property type="protein sequence ID" value="MFC5771638.1"/>
    <property type="molecule type" value="Genomic_DNA"/>
</dbReference>
<evidence type="ECO:0000313" key="4">
    <source>
        <dbReference type="Proteomes" id="UP001595974"/>
    </source>
</evidence>
<feature type="domain" description="Multidrug resistance protein MdtA-like C-terminal permuted SH3" evidence="2">
    <location>
        <begin position="27"/>
        <end position="65"/>
    </location>
</feature>
<sequence>TANGGAPQAGAPERGPRAGGRPPRHGTVKVARDDGALEERTVELGVTNRVQAEIRSGLAEGERVVSGLVTAGAAAAGAPRMTPRL</sequence>
<name>A0ABW1AWU4_9RHOO</name>
<evidence type="ECO:0000259" key="2">
    <source>
        <dbReference type="Pfam" id="PF25967"/>
    </source>
</evidence>
<feature type="non-terminal residue" evidence="3">
    <location>
        <position position="1"/>
    </location>
</feature>
<gene>
    <name evidence="3" type="ORF">ACFPTN_19855</name>
</gene>
<protein>
    <submittedName>
        <fullName evidence="3">Efflux transporter periplasmic adaptor subunit</fullName>
    </submittedName>
</protein>
<organism evidence="3 4">
    <name type="scientific">Thauera sinica</name>
    <dbReference type="NCBI Taxonomy" id="2665146"/>
    <lineage>
        <taxon>Bacteria</taxon>
        <taxon>Pseudomonadati</taxon>
        <taxon>Pseudomonadota</taxon>
        <taxon>Betaproteobacteria</taxon>
        <taxon>Rhodocyclales</taxon>
        <taxon>Zoogloeaceae</taxon>
        <taxon>Thauera</taxon>
    </lineage>
</organism>
<proteinExistence type="predicted"/>
<evidence type="ECO:0000313" key="3">
    <source>
        <dbReference type="EMBL" id="MFC5771638.1"/>
    </source>
</evidence>
<keyword evidence="4" id="KW-1185">Reference proteome</keyword>
<accession>A0ABW1AWU4</accession>
<reference evidence="4" key="1">
    <citation type="journal article" date="2019" name="Int. J. Syst. Evol. Microbiol.">
        <title>The Global Catalogue of Microorganisms (GCM) 10K type strain sequencing project: providing services to taxonomists for standard genome sequencing and annotation.</title>
        <authorList>
            <consortium name="The Broad Institute Genomics Platform"/>
            <consortium name="The Broad Institute Genome Sequencing Center for Infectious Disease"/>
            <person name="Wu L."/>
            <person name="Ma J."/>
        </authorList>
    </citation>
    <scope>NUCLEOTIDE SEQUENCE [LARGE SCALE GENOMIC DNA]</scope>
    <source>
        <strain evidence="4">SHR3</strain>
    </source>
</reference>
<evidence type="ECO:0000256" key="1">
    <source>
        <dbReference type="SAM" id="MobiDB-lite"/>
    </source>
</evidence>